<gene>
    <name evidence="1" type="ORF">K452DRAFT_110573</name>
</gene>
<name>A0A6A6B2F4_9PEZI</name>
<dbReference type="RefSeq" id="XP_033393110.1">
    <property type="nucleotide sequence ID" value="XM_033535021.1"/>
</dbReference>
<sequence>MMKLAEPRWLCLMLNIPRHPGRNCPFRHAFNAAAAAASIYNLSSIGRWKVSARSRLEVVISTAKAAQAYVLPTRTTYAAAPPKAWLVFGSSQLRSSQQSDRIAIRAVWALANGVARIAHHFADVSVAHQQIAYPHTSLRKPPSRYNWHCFSNVFFSIGPADAKLRSCISVPPP</sequence>
<keyword evidence="2" id="KW-1185">Reference proteome</keyword>
<dbReference type="AlphaFoldDB" id="A0A6A6B2F4"/>
<dbReference type="Proteomes" id="UP000799438">
    <property type="component" value="Unassembled WGS sequence"/>
</dbReference>
<reference evidence="1" key="1">
    <citation type="journal article" date="2020" name="Stud. Mycol.">
        <title>101 Dothideomycetes genomes: a test case for predicting lifestyles and emergence of pathogens.</title>
        <authorList>
            <person name="Haridas S."/>
            <person name="Albert R."/>
            <person name="Binder M."/>
            <person name="Bloem J."/>
            <person name="Labutti K."/>
            <person name="Salamov A."/>
            <person name="Andreopoulos B."/>
            <person name="Baker S."/>
            <person name="Barry K."/>
            <person name="Bills G."/>
            <person name="Bluhm B."/>
            <person name="Cannon C."/>
            <person name="Castanera R."/>
            <person name="Culley D."/>
            <person name="Daum C."/>
            <person name="Ezra D."/>
            <person name="Gonzalez J."/>
            <person name="Henrissat B."/>
            <person name="Kuo A."/>
            <person name="Liang C."/>
            <person name="Lipzen A."/>
            <person name="Lutzoni F."/>
            <person name="Magnuson J."/>
            <person name="Mondo S."/>
            <person name="Nolan M."/>
            <person name="Ohm R."/>
            <person name="Pangilinan J."/>
            <person name="Park H.-J."/>
            <person name="Ramirez L."/>
            <person name="Alfaro M."/>
            <person name="Sun H."/>
            <person name="Tritt A."/>
            <person name="Yoshinaga Y."/>
            <person name="Zwiers L.-H."/>
            <person name="Turgeon B."/>
            <person name="Goodwin S."/>
            <person name="Spatafora J."/>
            <person name="Crous P."/>
            <person name="Grigoriev I."/>
        </authorList>
    </citation>
    <scope>NUCLEOTIDE SEQUENCE</scope>
    <source>
        <strain evidence="1">CBS 121167</strain>
    </source>
</reference>
<evidence type="ECO:0000313" key="1">
    <source>
        <dbReference type="EMBL" id="KAF2137394.1"/>
    </source>
</evidence>
<evidence type="ECO:0000313" key="2">
    <source>
        <dbReference type="Proteomes" id="UP000799438"/>
    </source>
</evidence>
<dbReference type="GeneID" id="54292513"/>
<organism evidence="1 2">
    <name type="scientific">Aplosporella prunicola CBS 121167</name>
    <dbReference type="NCBI Taxonomy" id="1176127"/>
    <lineage>
        <taxon>Eukaryota</taxon>
        <taxon>Fungi</taxon>
        <taxon>Dikarya</taxon>
        <taxon>Ascomycota</taxon>
        <taxon>Pezizomycotina</taxon>
        <taxon>Dothideomycetes</taxon>
        <taxon>Dothideomycetes incertae sedis</taxon>
        <taxon>Botryosphaeriales</taxon>
        <taxon>Aplosporellaceae</taxon>
        <taxon>Aplosporella</taxon>
    </lineage>
</organism>
<proteinExistence type="predicted"/>
<protein>
    <submittedName>
        <fullName evidence="1">Uncharacterized protein</fullName>
    </submittedName>
</protein>
<dbReference type="EMBL" id="ML995503">
    <property type="protein sequence ID" value="KAF2137394.1"/>
    <property type="molecule type" value="Genomic_DNA"/>
</dbReference>
<accession>A0A6A6B2F4</accession>